<comment type="similarity">
    <text evidence="1">Belongs to the PEP-utilizing enzyme family.</text>
</comment>
<evidence type="ECO:0000259" key="2">
    <source>
        <dbReference type="Pfam" id="PF00391"/>
    </source>
</evidence>
<feature type="domain" description="PEP-utilising enzyme mobile" evidence="2">
    <location>
        <begin position="983"/>
        <end position="1053"/>
    </location>
</feature>
<dbReference type="EMBL" id="CAXIEN010000179">
    <property type="protein sequence ID" value="CAL1284489.1"/>
    <property type="molecule type" value="Genomic_DNA"/>
</dbReference>
<organism evidence="4 5">
    <name type="scientific">Larinioides sclopetarius</name>
    <dbReference type="NCBI Taxonomy" id="280406"/>
    <lineage>
        <taxon>Eukaryota</taxon>
        <taxon>Metazoa</taxon>
        <taxon>Ecdysozoa</taxon>
        <taxon>Arthropoda</taxon>
        <taxon>Chelicerata</taxon>
        <taxon>Arachnida</taxon>
        <taxon>Araneae</taxon>
        <taxon>Araneomorphae</taxon>
        <taxon>Entelegynae</taxon>
        <taxon>Araneoidea</taxon>
        <taxon>Araneidae</taxon>
        <taxon>Larinioides</taxon>
    </lineage>
</organism>
<keyword evidence="5" id="KW-1185">Reference proteome</keyword>
<evidence type="ECO:0008006" key="6">
    <source>
        <dbReference type="Google" id="ProtNLM"/>
    </source>
</evidence>
<evidence type="ECO:0000259" key="3">
    <source>
        <dbReference type="Pfam" id="PF01326"/>
    </source>
</evidence>
<dbReference type="Proteomes" id="UP001497382">
    <property type="component" value="Unassembled WGS sequence"/>
</dbReference>
<name>A0AAV2AMS2_9ARAC</name>
<dbReference type="InterPro" id="IPR013815">
    <property type="entry name" value="ATP_grasp_subdomain_1"/>
</dbReference>
<dbReference type="GO" id="GO:0016301">
    <property type="term" value="F:kinase activity"/>
    <property type="evidence" value="ECO:0007669"/>
    <property type="project" value="InterPro"/>
</dbReference>
<dbReference type="Gene3D" id="3.50.30.10">
    <property type="entry name" value="Phosphohistidine domain"/>
    <property type="match status" value="1"/>
</dbReference>
<evidence type="ECO:0000313" key="5">
    <source>
        <dbReference type="Proteomes" id="UP001497382"/>
    </source>
</evidence>
<evidence type="ECO:0000256" key="1">
    <source>
        <dbReference type="ARBA" id="ARBA00007837"/>
    </source>
</evidence>
<feature type="domain" description="Pyruvate phosphate dikinase AMP/ATP-binding" evidence="3">
    <location>
        <begin position="176"/>
        <end position="493"/>
    </location>
</feature>
<dbReference type="GO" id="GO:0005524">
    <property type="term" value="F:ATP binding"/>
    <property type="evidence" value="ECO:0007669"/>
    <property type="project" value="InterPro"/>
</dbReference>
<dbReference type="PANTHER" id="PTHR43615">
    <property type="entry name" value="PHOSPHOENOLPYRUVATE SYNTHASE-RELATED"/>
    <property type="match status" value="1"/>
</dbReference>
<proteinExistence type="inferred from homology"/>
<feature type="non-terminal residue" evidence="4">
    <location>
        <position position="1"/>
    </location>
</feature>
<dbReference type="InterPro" id="IPR002192">
    <property type="entry name" value="PPDK_AMP/ATP-bd"/>
</dbReference>
<dbReference type="InterPro" id="IPR008279">
    <property type="entry name" value="PEP-util_enz_mobile_dom"/>
</dbReference>
<gene>
    <name evidence="4" type="ORF">LARSCL_LOCUS13176</name>
</gene>
<dbReference type="Gene3D" id="3.30.1490.20">
    <property type="entry name" value="ATP-grasp fold, A domain"/>
    <property type="match status" value="1"/>
</dbReference>
<comment type="caution">
    <text evidence="4">The sequence shown here is derived from an EMBL/GenBank/DDBJ whole genome shotgun (WGS) entry which is preliminary data.</text>
</comment>
<dbReference type="InterPro" id="IPR036637">
    <property type="entry name" value="Phosphohistidine_dom_sf"/>
</dbReference>
<reference evidence="4 5" key="1">
    <citation type="submission" date="2024-04" db="EMBL/GenBank/DDBJ databases">
        <authorList>
            <person name="Rising A."/>
            <person name="Reimegard J."/>
            <person name="Sonavane S."/>
            <person name="Akerstrom W."/>
            <person name="Nylinder S."/>
            <person name="Hedman E."/>
            <person name="Kallberg Y."/>
        </authorList>
    </citation>
    <scope>NUCLEOTIDE SEQUENCE [LARGE SCALE GENOMIC DNA]</scope>
</reference>
<dbReference type="SUPFAM" id="SSF52009">
    <property type="entry name" value="Phosphohistidine domain"/>
    <property type="match status" value="1"/>
</dbReference>
<dbReference type="Pfam" id="PF00391">
    <property type="entry name" value="PEP-utilizers"/>
    <property type="match status" value="1"/>
</dbReference>
<dbReference type="InterPro" id="IPR051549">
    <property type="entry name" value="PEP_Utilizing_Enz"/>
</dbReference>
<dbReference type="AlphaFoldDB" id="A0AAV2AMS2"/>
<dbReference type="SUPFAM" id="SSF56059">
    <property type="entry name" value="Glutathione synthetase ATP-binding domain-like"/>
    <property type="match status" value="1"/>
</dbReference>
<dbReference type="Pfam" id="PF01326">
    <property type="entry name" value="PPDK_N"/>
    <property type="match status" value="1"/>
</dbReference>
<protein>
    <recommendedName>
        <fullName evidence="6">Phosphoenolpyruvate synthase</fullName>
    </recommendedName>
</protein>
<accession>A0AAV2AMS2</accession>
<evidence type="ECO:0000313" key="4">
    <source>
        <dbReference type="EMBL" id="CAL1284489.1"/>
    </source>
</evidence>
<sequence length="1063" mass="118894">YLFGSRVRNLGKSCSVEGCKFTTILGCTPLNGLNFQLSRVSVPFAFKDLPLGFVVDPKGHLETLKEFDISIKPAFSEESQNSFKANFKAGEQYELSGGIGKPIVLYSFQGWSGVVELHFIEIEIRNRKGYGLIMSGEMFSAPKRTENPIDITTCPKVIPLTVPFTDDSCRFGEVSGGKGSSLARLTQLSLIDKTFIVPKGIVVTTEAYNQFLTADILEAVKFLEDVTYGNICGDIRNACERVKSVIEQTSLPKKICHNIIGELKDLFGDEVNYRKFAIRSSATGEDTATMSAAGQMDTFLGVQGLEEIFSAVKKCWASQFGYIAVEYKRRNGQALNSPMAVVIQDMVACEVAGVLFTCDPVTNNPSMITITANYGLGETVVSGSTEPDTYVLRRKADGKLDVENVIIGKKHQKIIMKDSGGTVTEDIDDQSQRESCLKKENIKRLGKLSLKIEKYFKSSRDIEWGMLNDEIFILQSRPITNIAAETDDEISHEFDAPLRCEHEYYSVASRGEVFPGATSPLGLDVYFKRYGCVHMRYSMKKGSCDEPLIGRYFSKGILTFYNHMMISVVEVMNKFGYNTLRSRGLIISLFGRSLDEPDLMSCAKERAKDGPEPSFIAKLPRKLRYYWDFFTFDFGLEKLKEKIHCHNPEYLNSKTAKETFAGMMKACSDFDNAPEMHVHTTLFSSDWNMTMFGFLGKTIKGSNIDVYSSLARLLAASSCVESANVPQALNELATQIVKDIGREKFNSMSIEEATVWLQTTTSSSGYKFQQFIKRHGHRCLKEWDVHSLTWEMDSKLLVKLLQSMVSVTKIKSSNKTESLDDILSNLNLQLSFMSKWYFKILLHYCQRGVRARESAKSLAIKSVGHWRKGFRRLGKQMVSEGRLPDEELVFFLTMNEINDLLNTRSPGIIARASHRQKLFPILDAYKFPEIMKGLPRPINVEEESAEAFDFTADLIMKGIPVSVGVTKGYARVAMSVEEASHLKPGEILITYSTDIGWSPFFPIVSGVVTELGGLLSHGAVVSREYGLPCVVGLHGATKRFQTGDYVLLDGKKGILQRLPKLEL</sequence>
<dbReference type="PANTHER" id="PTHR43615:SF1">
    <property type="entry name" value="PPDK_N DOMAIN-CONTAINING PROTEIN"/>
    <property type="match status" value="1"/>
</dbReference>
<dbReference type="Gene3D" id="3.30.470.20">
    <property type="entry name" value="ATP-grasp fold, B domain"/>
    <property type="match status" value="1"/>
</dbReference>